<dbReference type="GO" id="GO:0008270">
    <property type="term" value="F:zinc ion binding"/>
    <property type="evidence" value="ECO:0007669"/>
    <property type="project" value="UniProtKB-KW"/>
</dbReference>
<evidence type="ECO:0000313" key="4">
    <source>
        <dbReference type="Proteomes" id="UP000078540"/>
    </source>
</evidence>
<proteinExistence type="predicted"/>
<keyword evidence="1" id="KW-0863">Zinc-finger</keyword>
<keyword evidence="1" id="KW-0862">Zinc</keyword>
<feature type="domain" description="C2H2-type" evidence="2">
    <location>
        <begin position="27"/>
        <end position="54"/>
    </location>
</feature>
<keyword evidence="1" id="KW-0479">Metal-binding</keyword>
<protein>
    <submittedName>
        <fullName evidence="3">PR domain zinc finger protein 13</fullName>
    </submittedName>
</protein>
<name>A0A195AVV2_9HYME</name>
<dbReference type="Gene3D" id="3.30.160.60">
    <property type="entry name" value="Classic Zinc Finger"/>
    <property type="match status" value="1"/>
</dbReference>
<dbReference type="PROSITE" id="PS00028">
    <property type="entry name" value="ZINC_FINGER_C2H2_1"/>
    <property type="match status" value="1"/>
</dbReference>
<keyword evidence="4" id="KW-1185">Reference proteome</keyword>
<gene>
    <name evidence="3" type="ORF">ALC53_13214</name>
</gene>
<organism evidence="3 4">
    <name type="scientific">Atta colombica</name>
    <dbReference type="NCBI Taxonomy" id="520822"/>
    <lineage>
        <taxon>Eukaryota</taxon>
        <taxon>Metazoa</taxon>
        <taxon>Ecdysozoa</taxon>
        <taxon>Arthropoda</taxon>
        <taxon>Hexapoda</taxon>
        <taxon>Insecta</taxon>
        <taxon>Pterygota</taxon>
        <taxon>Neoptera</taxon>
        <taxon>Endopterygota</taxon>
        <taxon>Hymenoptera</taxon>
        <taxon>Apocrita</taxon>
        <taxon>Aculeata</taxon>
        <taxon>Formicoidea</taxon>
        <taxon>Formicidae</taxon>
        <taxon>Myrmicinae</taxon>
        <taxon>Atta</taxon>
    </lineage>
</organism>
<dbReference type="PROSITE" id="PS50157">
    <property type="entry name" value="ZINC_FINGER_C2H2_2"/>
    <property type="match status" value="1"/>
</dbReference>
<reference evidence="3 4" key="1">
    <citation type="submission" date="2015-09" db="EMBL/GenBank/DDBJ databases">
        <title>Atta colombica WGS genome.</title>
        <authorList>
            <person name="Nygaard S."/>
            <person name="Hu H."/>
            <person name="Boomsma J."/>
            <person name="Zhang G."/>
        </authorList>
    </citation>
    <scope>NUCLEOTIDE SEQUENCE [LARGE SCALE GENOMIC DNA]</scope>
    <source>
        <strain evidence="3">Treedump-2</strain>
        <tissue evidence="3">Whole body</tissue>
    </source>
</reference>
<dbReference type="EMBL" id="KQ976731">
    <property type="protein sequence ID" value="KYM76187.1"/>
    <property type="molecule type" value="Genomic_DNA"/>
</dbReference>
<sequence>MAEVETIASDMAKCWIQMQTHTDYEPLKCDFCHHKFGDLSNLNKHVRLHATGEYIINAICVTKSLVLLQVRR</sequence>
<accession>A0A195AVV2</accession>
<dbReference type="Proteomes" id="UP000078540">
    <property type="component" value="Unassembled WGS sequence"/>
</dbReference>
<dbReference type="AlphaFoldDB" id="A0A195AVV2"/>
<dbReference type="STRING" id="520822.A0A195AVV2"/>
<dbReference type="InterPro" id="IPR036236">
    <property type="entry name" value="Znf_C2H2_sf"/>
</dbReference>
<evidence type="ECO:0000313" key="3">
    <source>
        <dbReference type="EMBL" id="KYM76187.1"/>
    </source>
</evidence>
<dbReference type="InterPro" id="IPR013087">
    <property type="entry name" value="Znf_C2H2_type"/>
</dbReference>
<dbReference type="SUPFAM" id="SSF57667">
    <property type="entry name" value="beta-beta-alpha zinc fingers"/>
    <property type="match status" value="1"/>
</dbReference>
<evidence type="ECO:0000256" key="1">
    <source>
        <dbReference type="PROSITE-ProRule" id="PRU00042"/>
    </source>
</evidence>
<evidence type="ECO:0000259" key="2">
    <source>
        <dbReference type="PROSITE" id="PS50157"/>
    </source>
</evidence>